<dbReference type="AlphaFoldDB" id="A0A3D1JI27"/>
<evidence type="ECO:0000313" key="2">
    <source>
        <dbReference type="Proteomes" id="UP000264141"/>
    </source>
</evidence>
<name>A0A3D1JI27_9CHLR</name>
<accession>A0A3D1JI27</accession>
<organism evidence="1 2">
    <name type="scientific">Anaerolinea thermolimosa</name>
    <dbReference type="NCBI Taxonomy" id="229919"/>
    <lineage>
        <taxon>Bacteria</taxon>
        <taxon>Bacillati</taxon>
        <taxon>Chloroflexota</taxon>
        <taxon>Anaerolineae</taxon>
        <taxon>Anaerolineales</taxon>
        <taxon>Anaerolineaceae</taxon>
        <taxon>Anaerolinea</taxon>
    </lineage>
</organism>
<protein>
    <recommendedName>
        <fullName evidence="3">Permease</fullName>
    </recommendedName>
</protein>
<comment type="caution">
    <text evidence="1">The sequence shown here is derived from an EMBL/GenBank/DDBJ whole genome shotgun (WGS) entry which is preliminary data.</text>
</comment>
<dbReference type="Proteomes" id="UP000264141">
    <property type="component" value="Unassembled WGS sequence"/>
</dbReference>
<reference evidence="1 2" key="1">
    <citation type="journal article" date="2018" name="Nat. Biotechnol.">
        <title>A standardized bacterial taxonomy based on genome phylogeny substantially revises the tree of life.</title>
        <authorList>
            <person name="Parks D.H."/>
            <person name="Chuvochina M."/>
            <person name="Waite D.W."/>
            <person name="Rinke C."/>
            <person name="Skarshewski A."/>
            <person name="Chaumeil P.A."/>
            <person name="Hugenholtz P."/>
        </authorList>
    </citation>
    <scope>NUCLEOTIDE SEQUENCE [LARGE SCALE GENOMIC DNA]</scope>
    <source>
        <strain evidence="1">UBA8781</strain>
    </source>
</reference>
<sequence length="612" mass="70203">MSTPNPVPHRYQNFSVAIYARVYEVLQMRDLEWLRERFEVMNRFVRVNKVYLETHRDWIVVDEDTLVKAKQFFAERGIQTSGGITITVNERNRFQTYCYTNPEHRQKLKEVVEFTARHFDELILDDFFFTNCKCPSCIAAKGSKSWTRFRLDLLDEAARELIIAPARKTNPNITLIIKYPNWYEHFQGLGFNLETEPRLFDKLYTGTETRDAVLGNQHLQPYHGYSIFRYFENLKPGANAGGWVDTGGMRTLDRYAEQLWLTLFAKAPEITLFDFLQLQRPIQLSDRAPWQGKQTSFDFDEALGPAMTSPWSIAPGTTIALAAGYVFQKVDSFLGQLGKPRGIPCYKPYHSTGEDFLHSYLGMLGIPIEIVPDFPREANLILLTESARHDPAIVEKIKQQLMDGKKVVITSGLLRALQGKGIEDIVELEITDRKATVKDFLIGWNQVHTASQPVTIPQIQYLTNDSWEEVSGLTGVNGYPLFHSASYGRGTLYVLTIPDVFGELYHLPAGVLNRIRETLLQDLPLRLEGPSQVALFVYDNDTFIVESFLPEDQLISVLVPERFTHLQDLVSGERLTGEPRLNWRREPSGWKSIDLKLKPHSYRVFRLETTPA</sequence>
<proteinExistence type="predicted"/>
<dbReference type="EMBL" id="DPBP01000041">
    <property type="protein sequence ID" value="HCE18231.1"/>
    <property type="molecule type" value="Genomic_DNA"/>
</dbReference>
<evidence type="ECO:0000313" key="1">
    <source>
        <dbReference type="EMBL" id="HCE18231.1"/>
    </source>
</evidence>
<gene>
    <name evidence="1" type="ORF">DEQ80_10260</name>
</gene>
<evidence type="ECO:0008006" key="3">
    <source>
        <dbReference type="Google" id="ProtNLM"/>
    </source>
</evidence>
<dbReference type="RefSeq" id="WP_062188933.1">
    <property type="nucleotide sequence ID" value="NZ_DF967965.1"/>
</dbReference>
<dbReference type="OrthoDB" id="8730636at2"/>